<dbReference type="PANTHER" id="PTHR22916:SF51">
    <property type="entry name" value="GLYCOSYLTRANSFERASE EPSH-RELATED"/>
    <property type="match status" value="1"/>
</dbReference>
<dbReference type="AlphaFoldDB" id="A0A4S2F8V7"/>
<dbReference type="Proteomes" id="UP000310032">
    <property type="component" value="Unassembled WGS sequence"/>
</dbReference>
<dbReference type="InterPro" id="IPR001173">
    <property type="entry name" value="Glyco_trans_2-like"/>
</dbReference>
<feature type="domain" description="Glycosyltransferase 2-like" evidence="3">
    <location>
        <begin position="5"/>
        <end position="171"/>
    </location>
</feature>
<evidence type="ECO:0000256" key="1">
    <source>
        <dbReference type="ARBA" id="ARBA00022676"/>
    </source>
</evidence>
<dbReference type="PANTHER" id="PTHR22916">
    <property type="entry name" value="GLYCOSYLTRANSFERASE"/>
    <property type="match status" value="1"/>
</dbReference>
<dbReference type="SUPFAM" id="SSF53448">
    <property type="entry name" value="Nucleotide-diphospho-sugar transferases"/>
    <property type="match status" value="1"/>
</dbReference>
<dbReference type="InterPro" id="IPR029044">
    <property type="entry name" value="Nucleotide-diphossugar_trans"/>
</dbReference>
<keyword evidence="2 4" id="KW-0808">Transferase</keyword>
<dbReference type="Gene3D" id="3.90.550.10">
    <property type="entry name" value="Spore Coat Polysaccharide Biosynthesis Protein SpsA, Chain A"/>
    <property type="match status" value="1"/>
</dbReference>
<dbReference type="EMBL" id="SRYM01000001">
    <property type="protein sequence ID" value="TGY63881.1"/>
    <property type="molecule type" value="Genomic_DNA"/>
</dbReference>
<comment type="caution">
    <text evidence="4">The sequence shown here is derived from an EMBL/GenBank/DDBJ whole genome shotgun (WGS) entry which is preliminary data.</text>
</comment>
<accession>A0A4S2F8V7</accession>
<dbReference type="CDD" id="cd00761">
    <property type="entry name" value="Glyco_tranf_GTA_type"/>
    <property type="match status" value="1"/>
</dbReference>
<dbReference type="RefSeq" id="WP_135958585.1">
    <property type="nucleotide sequence ID" value="NZ_SRYM01000001.1"/>
</dbReference>
<evidence type="ECO:0000256" key="2">
    <source>
        <dbReference type="ARBA" id="ARBA00022679"/>
    </source>
</evidence>
<name>A0A4S2F8V7_PARDI</name>
<proteinExistence type="predicted"/>
<evidence type="ECO:0000313" key="5">
    <source>
        <dbReference type="Proteomes" id="UP000310032"/>
    </source>
</evidence>
<gene>
    <name evidence="4" type="ORF">E5342_00585</name>
</gene>
<dbReference type="Pfam" id="PF00535">
    <property type="entry name" value="Glycos_transf_2"/>
    <property type="match status" value="1"/>
</dbReference>
<keyword evidence="1" id="KW-0328">Glycosyltransferase</keyword>
<evidence type="ECO:0000313" key="4">
    <source>
        <dbReference type="EMBL" id="TGY63881.1"/>
    </source>
</evidence>
<organism evidence="4 5">
    <name type="scientific">Parabacteroides distasonis</name>
    <dbReference type="NCBI Taxonomy" id="823"/>
    <lineage>
        <taxon>Bacteria</taxon>
        <taxon>Pseudomonadati</taxon>
        <taxon>Bacteroidota</taxon>
        <taxon>Bacteroidia</taxon>
        <taxon>Bacteroidales</taxon>
        <taxon>Tannerellaceae</taxon>
        <taxon>Parabacteroides</taxon>
    </lineage>
</organism>
<sequence length="323" mass="37601">MLKVSIIIPVYNVAPYIEDCLNSVLSQTYPNIECIIVDDCGQDDSMRIVKSILTVKSPSLEVRIVTHEANKGLSEARNSGIREATGDYLYFLDSDDYIAEDAIERMVTMLEKHAVDFVVGDIATFGEDSEQKDYLRMESGYLFGNKKISHSYSESLWYMMAWNKMVSRSFLLKNEVFFAPNIYHEDELWSFKLALVANSMAVCNRVTYFYRIRKNGSIMSNLTMKHVEDMLFIFDTCLSLSEKYHRACIYSKLRTFYLTLICNGYRLNDKAYASELLQCLGRKHKRFFYRINLLSCSWKNKVKYVLCLMPIRILYAMARILPF</sequence>
<dbReference type="GO" id="GO:0016758">
    <property type="term" value="F:hexosyltransferase activity"/>
    <property type="evidence" value="ECO:0007669"/>
    <property type="project" value="UniProtKB-ARBA"/>
</dbReference>
<protein>
    <submittedName>
        <fullName evidence="4">Glycosyltransferase family 2 protein</fullName>
    </submittedName>
</protein>
<reference evidence="4 5" key="1">
    <citation type="submission" date="2019-04" db="EMBL/GenBank/DDBJ databases">
        <title>Microbes associate with the intestines of laboratory mice.</title>
        <authorList>
            <person name="Navarre W."/>
            <person name="Wong E."/>
            <person name="Huang K."/>
            <person name="Tropini C."/>
            <person name="Ng K."/>
            <person name="Yu B."/>
        </authorList>
    </citation>
    <scope>NUCLEOTIDE SEQUENCE [LARGE SCALE GENOMIC DNA]</scope>
    <source>
        <strain evidence="4 5">NM39_I3</strain>
    </source>
</reference>
<evidence type="ECO:0000259" key="3">
    <source>
        <dbReference type="Pfam" id="PF00535"/>
    </source>
</evidence>